<dbReference type="GO" id="GO:0005829">
    <property type="term" value="C:cytosol"/>
    <property type="evidence" value="ECO:0007669"/>
    <property type="project" value="TreeGrafter"/>
</dbReference>
<dbReference type="CDD" id="cd00093">
    <property type="entry name" value="HTH_XRE"/>
    <property type="match status" value="1"/>
</dbReference>
<dbReference type="PANTHER" id="PTHR46797">
    <property type="entry name" value="HTH-TYPE TRANSCRIPTIONAL REGULATOR"/>
    <property type="match status" value="1"/>
</dbReference>
<dbReference type="AlphaFoldDB" id="A0A9D1LXB9"/>
<dbReference type="GO" id="GO:0003677">
    <property type="term" value="F:DNA binding"/>
    <property type="evidence" value="ECO:0007669"/>
    <property type="project" value="UniProtKB-KW"/>
</dbReference>
<evidence type="ECO:0000259" key="2">
    <source>
        <dbReference type="PROSITE" id="PS50943"/>
    </source>
</evidence>
<name>A0A9D1LXB9_9FIRM</name>
<comment type="caution">
    <text evidence="3">The sequence shown here is derived from an EMBL/GenBank/DDBJ whole genome shotgun (WGS) entry which is preliminary data.</text>
</comment>
<proteinExistence type="predicted"/>
<evidence type="ECO:0000313" key="3">
    <source>
        <dbReference type="EMBL" id="HIU49799.1"/>
    </source>
</evidence>
<evidence type="ECO:0000313" key="4">
    <source>
        <dbReference type="Proteomes" id="UP000824118"/>
    </source>
</evidence>
<dbReference type="SUPFAM" id="SSF47413">
    <property type="entry name" value="lambda repressor-like DNA-binding domains"/>
    <property type="match status" value="1"/>
</dbReference>
<gene>
    <name evidence="3" type="ORF">IAD22_02130</name>
</gene>
<keyword evidence="1" id="KW-0238">DNA-binding</keyword>
<dbReference type="PROSITE" id="PS50943">
    <property type="entry name" value="HTH_CROC1"/>
    <property type="match status" value="1"/>
</dbReference>
<dbReference type="CDD" id="cd02209">
    <property type="entry name" value="cupin_XRE_C"/>
    <property type="match status" value="1"/>
</dbReference>
<reference evidence="3" key="1">
    <citation type="submission" date="2020-10" db="EMBL/GenBank/DDBJ databases">
        <authorList>
            <person name="Gilroy R."/>
        </authorList>
    </citation>
    <scope>NUCLEOTIDE SEQUENCE</scope>
    <source>
        <strain evidence="3">ChiGjej1B1-1684</strain>
    </source>
</reference>
<dbReference type="EMBL" id="DVNG01000031">
    <property type="protein sequence ID" value="HIU49799.1"/>
    <property type="molecule type" value="Genomic_DNA"/>
</dbReference>
<protein>
    <submittedName>
        <fullName evidence="3">Helix-turn-helix transcriptional regulator</fullName>
    </submittedName>
</protein>
<dbReference type="InterPro" id="IPR011051">
    <property type="entry name" value="RmlC_Cupin_sf"/>
</dbReference>
<dbReference type="InterPro" id="IPR014710">
    <property type="entry name" value="RmlC-like_jellyroll"/>
</dbReference>
<sequence>MDTSIIEIAERIKGLRELSDYTPEEVAEAVNVPLEKYLEYESGTCDLSFTFLNNVAAKLGVDIVELLTGENPHLSRYCVVRKGKGLNITRRKGFKYEHLGYRFKNKLAECFLVKAPYIEEEQDKPIIMSRHAGQEFDYIISGSLKCQFCGQTEILNAGDSVYYNSAEDHGMIATGGEECVFLAITIHGPNKENK</sequence>
<dbReference type="InterPro" id="IPR001387">
    <property type="entry name" value="Cro/C1-type_HTH"/>
</dbReference>
<dbReference type="GO" id="GO:0003700">
    <property type="term" value="F:DNA-binding transcription factor activity"/>
    <property type="evidence" value="ECO:0007669"/>
    <property type="project" value="TreeGrafter"/>
</dbReference>
<dbReference type="InterPro" id="IPR010982">
    <property type="entry name" value="Lambda_DNA-bd_dom_sf"/>
</dbReference>
<organism evidence="3 4">
    <name type="scientific">Candidatus Limousia pullorum</name>
    <dbReference type="NCBI Taxonomy" id="2840860"/>
    <lineage>
        <taxon>Bacteria</taxon>
        <taxon>Bacillati</taxon>
        <taxon>Bacillota</taxon>
        <taxon>Clostridia</taxon>
        <taxon>Eubacteriales</taxon>
        <taxon>Oscillospiraceae</taxon>
        <taxon>Oscillospiraceae incertae sedis</taxon>
        <taxon>Candidatus Limousia</taxon>
    </lineage>
</organism>
<dbReference type="SUPFAM" id="SSF51182">
    <property type="entry name" value="RmlC-like cupins"/>
    <property type="match status" value="1"/>
</dbReference>
<evidence type="ECO:0000256" key="1">
    <source>
        <dbReference type="ARBA" id="ARBA00023125"/>
    </source>
</evidence>
<dbReference type="InterPro" id="IPR050807">
    <property type="entry name" value="TransReg_Diox_bact_type"/>
</dbReference>
<dbReference type="SMART" id="SM00530">
    <property type="entry name" value="HTH_XRE"/>
    <property type="match status" value="1"/>
</dbReference>
<dbReference type="InterPro" id="IPR013096">
    <property type="entry name" value="Cupin_2"/>
</dbReference>
<reference evidence="3" key="2">
    <citation type="journal article" date="2021" name="PeerJ">
        <title>Extensive microbial diversity within the chicken gut microbiome revealed by metagenomics and culture.</title>
        <authorList>
            <person name="Gilroy R."/>
            <person name="Ravi A."/>
            <person name="Getino M."/>
            <person name="Pursley I."/>
            <person name="Horton D.L."/>
            <person name="Alikhan N.F."/>
            <person name="Baker D."/>
            <person name="Gharbi K."/>
            <person name="Hall N."/>
            <person name="Watson M."/>
            <person name="Adriaenssens E.M."/>
            <person name="Foster-Nyarko E."/>
            <person name="Jarju S."/>
            <person name="Secka A."/>
            <person name="Antonio M."/>
            <person name="Oren A."/>
            <person name="Chaudhuri R.R."/>
            <person name="La Ragione R."/>
            <person name="Hildebrand F."/>
            <person name="Pallen M.J."/>
        </authorList>
    </citation>
    <scope>NUCLEOTIDE SEQUENCE</scope>
    <source>
        <strain evidence="3">ChiGjej1B1-1684</strain>
    </source>
</reference>
<accession>A0A9D1LXB9</accession>
<dbReference type="Proteomes" id="UP000824118">
    <property type="component" value="Unassembled WGS sequence"/>
</dbReference>
<dbReference type="PANTHER" id="PTHR46797:SF19">
    <property type="entry name" value="BLL2473 PROTEIN"/>
    <property type="match status" value="1"/>
</dbReference>
<dbReference type="Gene3D" id="1.10.260.40">
    <property type="entry name" value="lambda repressor-like DNA-binding domains"/>
    <property type="match status" value="1"/>
</dbReference>
<feature type="domain" description="HTH cro/C1-type" evidence="2">
    <location>
        <begin position="12"/>
        <end position="66"/>
    </location>
</feature>
<dbReference type="Pfam" id="PF07883">
    <property type="entry name" value="Cupin_2"/>
    <property type="match status" value="1"/>
</dbReference>
<dbReference type="Gene3D" id="2.60.120.10">
    <property type="entry name" value="Jelly Rolls"/>
    <property type="match status" value="1"/>
</dbReference>